<keyword evidence="3" id="KW-1185">Reference proteome</keyword>
<protein>
    <submittedName>
        <fullName evidence="2">Uncharacterized protein</fullName>
    </submittedName>
</protein>
<evidence type="ECO:0000313" key="2">
    <source>
        <dbReference type="EMBL" id="CAO81564.1"/>
    </source>
</evidence>
<dbReference type="KEGG" id="caci:CLOAM1728"/>
<dbReference type="STRING" id="459349.CLOAM1728"/>
<organism evidence="2 3">
    <name type="scientific">Cloacimonas acidaminovorans (strain Evry)</name>
    <dbReference type="NCBI Taxonomy" id="459349"/>
    <lineage>
        <taxon>Bacteria</taxon>
        <taxon>Pseudomonadati</taxon>
        <taxon>Candidatus Cloacimonadota</taxon>
        <taxon>Candidatus Cloacimonadia</taxon>
        <taxon>Candidatus Cloacimonadales</taxon>
        <taxon>Candidatus Cloacimonadaceae</taxon>
        <taxon>Candidatus Cloacimonas</taxon>
    </lineage>
</organism>
<evidence type="ECO:0000256" key="1">
    <source>
        <dbReference type="SAM" id="MobiDB-lite"/>
    </source>
</evidence>
<feature type="compositionally biased region" description="Basic residues" evidence="1">
    <location>
        <begin position="29"/>
        <end position="38"/>
    </location>
</feature>
<dbReference type="HOGENOM" id="CLU_2859649_0_0_0"/>
<evidence type="ECO:0000313" key="3">
    <source>
        <dbReference type="Proteomes" id="UP000002019"/>
    </source>
</evidence>
<gene>
    <name evidence="2" type="ordered locus">CLOAM1728</name>
</gene>
<feature type="region of interest" description="Disordered" evidence="1">
    <location>
        <begin position="26"/>
        <end position="56"/>
    </location>
</feature>
<proteinExistence type="predicted"/>
<dbReference type="AlphaFoldDB" id="B0VJB0"/>
<sequence>MDNFSASASDFSLDINPKVLSMNTLLPNSKKKTNLRRKKNDESRFSKNYFGKHRNHSQRCCRCC</sequence>
<accession>B0VJB0</accession>
<dbReference type="EMBL" id="CU466930">
    <property type="protein sequence ID" value="CAO81564.1"/>
    <property type="molecule type" value="Genomic_DNA"/>
</dbReference>
<dbReference type="Proteomes" id="UP000002019">
    <property type="component" value="Chromosome"/>
</dbReference>
<name>B0VJB0_CLOAI</name>
<reference evidence="2 3" key="1">
    <citation type="journal article" date="2008" name="J. Bacteriol.">
        <title>'Candidatus Cloacamonas acidaminovorans': genome sequence reconstruction provides a first glimpse of a new bacterial division.</title>
        <authorList>
            <person name="Pelletier E."/>
            <person name="Kreimeyer A."/>
            <person name="Bocs S."/>
            <person name="Rouy Z."/>
            <person name="Gyapay G."/>
            <person name="Chouari R."/>
            <person name="Riviere D."/>
            <person name="Ganesan A."/>
            <person name="Daegelen P."/>
            <person name="Sghir A."/>
            <person name="Cohen G.N."/>
            <person name="Medigue C."/>
            <person name="Weissenbach J."/>
            <person name="Le Paslier D."/>
        </authorList>
    </citation>
    <scope>NUCLEOTIDE SEQUENCE [LARGE SCALE GENOMIC DNA]</scope>
    <source>
        <strain evidence="3">Evry</strain>
    </source>
</reference>